<dbReference type="Gene3D" id="3.30.300.30">
    <property type="match status" value="1"/>
</dbReference>
<evidence type="ECO:0000256" key="1">
    <source>
        <dbReference type="ARBA" id="ARBA00006432"/>
    </source>
</evidence>
<gene>
    <name evidence="7" type="ORF">OEZ60_20910</name>
</gene>
<dbReference type="Proteomes" id="UP001209535">
    <property type="component" value="Unassembled WGS sequence"/>
</dbReference>
<dbReference type="InterPro" id="IPR020845">
    <property type="entry name" value="AMP-binding_CS"/>
</dbReference>
<dbReference type="EMBL" id="JAOVQO010000030">
    <property type="protein sequence ID" value="MCU9850449.1"/>
    <property type="molecule type" value="Genomic_DNA"/>
</dbReference>
<evidence type="ECO:0000256" key="2">
    <source>
        <dbReference type="ARBA" id="ARBA00022598"/>
    </source>
</evidence>
<evidence type="ECO:0000313" key="7">
    <source>
        <dbReference type="EMBL" id="MCU9850449.1"/>
    </source>
</evidence>
<dbReference type="GO" id="GO:0030729">
    <property type="term" value="F:acetoacetate-CoA ligase activity"/>
    <property type="evidence" value="ECO:0007669"/>
    <property type="project" value="UniProtKB-EC"/>
</dbReference>
<keyword evidence="8" id="KW-1185">Reference proteome</keyword>
<dbReference type="SUPFAM" id="SSF56801">
    <property type="entry name" value="Acetyl-CoA synthetase-like"/>
    <property type="match status" value="1"/>
</dbReference>
<sequence length="641" mass="68524">MGRFLWQAEPERAAAASITRFTREVAATGREVAAYPDLHRWSVECPEEFWPLAWDFCGLVGTRGGTAVERAEDPLGWRFFPGAKLNVVETLLNHADDRAALVAVSEAGDRTVLTRAELKAEVARLAAALRAAGVGRGDHVAGFLPNAAGAVTCMLATAWVGAVWSSCSPEFGADVVVDRFGQIAPKVLFGVTGYRYGGKDYNVAPVLSEIARRIPSLAHVVTLDRAEAPDGMVAYAAFLGAGAEPGAPEPLGFSDPLYVLFSSGTTGRPKCIEHAGGGALLRQMVEHQLHADLRPGDVMFYYSTTSWMMWNWLVAGLASEAVIVLYDGNPMHPGQDRLFDLAAAEQITHFGVSAKYIDATAKAGLKPAASHDLSALRVVWSTGSPLSTAGSEHVYADWKPDVQLSSICGGTDILGAFIGGAPTLPVHAGEIPGPTLGLDAAVVDEAGQEVLDAPGELVCRQPHPSMPTRFLNDPGKARYRASYYDRFPAFWRQGDFAIRRATGGFEVLGRSDATLNPGGVRIGTAEIYRQTDAIPGIADAVVVGQSHDNDVRVVLFVVPAEGARLDDALRSEIRARIRQHASPRHVPAVILDVPEIPRTRSGKIAELAVRDAVNNQPVRDLGGLANPQSLDAFRNRPELAA</sequence>
<keyword evidence="4" id="KW-0067">ATP-binding</keyword>
<dbReference type="NCBIfam" id="NF002937">
    <property type="entry name" value="PRK03584.1"/>
    <property type="match status" value="1"/>
</dbReference>
<feature type="domain" description="AMP-dependent synthetase/ligase" evidence="5">
    <location>
        <begin position="96"/>
        <end position="463"/>
    </location>
</feature>
<evidence type="ECO:0000313" key="8">
    <source>
        <dbReference type="Proteomes" id="UP001209535"/>
    </source>
</evidence>
<evidence type="ECO:0000259" key="5">
    <source>
        <dbReference type="Pfam" id="PF00501"/>
    </source>
</evidence>
<proteinExistence type="inferred from homology"/>
<accession>A0ABT2XAK3</accession>
<dbReference type="PANTHER" id="PTHR42921:SF1">
    <property type="entry name" value="ACETOACETYL-COA SYNTHETASE"/>
    <property type="match status" value="1"/>
</dbReference>
<keyword evidence="3" id="KW-0547">Nucleotide-binding</keyword>
<dbReference type="InterPro" id="IPR025110">
    <property type="entry name" value="AMP-bd_C"/>
</dbReference>
<evidence type="ECO:0000256" key="4">
    <source>
        <dbReference type="ARBA" id="ARBA00022840"/>
    </source>
</evidence>
<dbReference type="Pfam" id="PF13193">
    <property type="entry name" value="AMP-binding_C"/>
    <property type="match status" value="1"/>
</dbReference>
<comment type="caution">
    <text evidence="7">The sequence shown here is derived from an EMBL/GenBank/DDBJ whole genome shotgun (WGS) entry which is preliminary data.</text>
</comment>
<dbReference type="InterPro" id="IPR005914">
    <property type="entry name" value="Acac_CoA_synth"/>
</dbReference>
<dbReference type="InterPro" id="IPR042099">
    <property type="entry name" value="ANL_N_sf"/>
</dbReference>
<name>A0ABT2XAK3_9RHOB</name>
<reference evidence="7 8" key="1">
    <citation type="submission" date="2022-10" db="EMBL/GenBank/DDBJ databases">
        <title>Defluviimonas sp. nov., isolated from ocean surface sediments.</title>
        <authorList>
            <person name="He W."/>
            <person name="Wang L."/>
            <person name="Zhang D.-F."/>
        </authorList>
    </citation>
    <scope>NUCLEOTIDE SEQUENCE [LARGE SCALE GENOMIC DNA]</scope>
    <source>
        <strain evidence="7 8">WL0024</strain>
    </source>
</reference>
<dbReference type="EC" id="6.2.1.16" evidence="7"/>
<comment type="similarity">
    <text evidence="1">Belongs to the ATP-dependent AMP-binding enzyme family.</text>
</comment>
<dbReference type="NCBIfam" id="TIGR01217">
    <property type="entry name" value="ac_ac_CoA_syn"/>
    <property type="match status" value="1"/>
</dbReference>
<dbReference type="Gene3D" id="3.40.50.12780">
    <property type="entry name" value="N-terminal domain of ligase-like"/>
    <property type="match status" value="1"/>
</dbReference>
<protein>
    <submittedName>
        <fullName evidence="7">Acetoacetate--CoA ligase</fullName>
        <ecNumber evidence="7">6.2.1.16</ecNumber>
    </submittedName>
</protein>
<dbReference type="InterPro" id="IPR000873">
    <property type="entry name" value="AMP-dep_synth/lig_dom"/>
</dbReference>
<dbReference type="PANTHER" id="PTHR42921">
    <property type="entry name" value="ACETOACETYL-COA SYNTHETASE"/>
    <property type="match status" value="1"/>
</dbReference>
<evidence type="ECO:0000259" key="6">
    <source>
        <dbReference type="Pfam" id="PF13193"/>
    </source>
</evidence>
<keyword evidence="2 7" id="KW-0436">Ligase</keyword>
<dbReference type="RefSeq" id="WP_263340573.1">
    <property type="nucleotide sequence ID" value="NZ_JAOVQO010000030.1"/>
</dbReference>
<organism evidence="7 8">
    <name type="scientific">Albidovulum salinarum</name>
    <dbReference type="NCBI Taxonomy" id="2984153"/>
    <lineage>
        <taxon>Bacteria</taxon>
        <taxon>Pseudomonadati</taxon>
        <taxon>Pseudomonadota</taxon>
        <taxon>Alphaproteobacteria</taxon>
        <taxon>Rhodobacterales</taxon>
        <taxon>Paracoccaceae</taxon>
        <taxon>Albidovulum</taxon>
    </lineage>
</organism>
<dbReference type="PROSITE" id="PS00455">
    <property type="entry name" value="AMP_BINDING"/>
    <property type="match status" value="1"/>
</dbReference>
<evidence type="ECO:0000256" key="3">
    <source>
        <dbReference type="ARBA" id="ARBA00022741"/>
    </source>
</evidence>
<feature type="domain" description="AMP-binding enzyme C-terminal" evidence="6">
    <location>
        <begin position="534"/>
        <end position="603"/>
    </location>
</feature>
<dbReference type="InterPro" id="IPR045851">
    <property type="entry name" value="AMP-bd_C_sf"/>
</dbReference>
<dbReference type="Pfam" id="PF00501">
    <property type="entry name" value="AMP-binding"/>
    <property type="match status" value="1"/>
</dbReference>